<gene>
    <name evidence="1" type="ORF">NQ317_019365</name>
</gene>
<reference evidence="1" key="1">
    <citation type="journal article" date="2023" name="Insect Mol. Biol.">
        <title>Genome sequencing provides insights into the evolution of gene families encoding plant cell wall-degrading enzymes in longhorned beetles.</title>
        <authorList>
            <person name="Shin N.R."/>
            <person name="Okamura Y."/>
            <person name="Kirsch R."/>
            <person name="Pauchet Y."/>
        </authorList>
    </citation>
    <scope>NUCLEOTIDE SEQUENCE</scope>
    <source>
        <strain evidence="1">MMC_N1</strain>
    </source>
</reference>
<keyword evidence="2" id="KW-1185">Reference proteome</keyword>
<dbReference type="Proteomes" id="UP001162164">
    <property type="component" value="Unassembled WGS sequence"/>
</dbReference>
<evidence type="ECO:0000313" key="2">
    <source>
        <dbReference type="Proteomes" id="UP001162164"/>
    </source>
</evidence>
<protein>
    <submittedName>
        <fullName evidence="1">Uncharacterized protein</fullName>
    </submittedName>
</protein>
<evidence type="ECO:0000313" key="1">
    <source>
        <dbReference type="EMBL" id="KAJ8974619.1"/>
    </source>
</evidence>
<accession>A0ABQ9JAE2</accession>
<name>A0ABQ9JAE2_9CUCU</name>
<proteinExistence type="predicted"/>
<organism evidence="1 2">
    <name type="scientific">Molorchus minor</name>
    <dbReference type="NCBI Taxonomy" id="1323400"/>
    <lineage>
        <taxon>Eukaryota</taxon>
        <taxon>Metazoa</taxon>
        <taxon>Ecdysozoa</taxon>
        <taxon>Arthropoda</taxon>
        <taxon>Hexapoda</taxon>
        <taxon>Insecta</taxon>
        <taxon>Pterygota</taxon>
        <taxon>Neoptera</taxon>
        <taxon>Endopterygota</taxon>
        <taxon>Coleoptera</taxon>
        <taxon>Polyphaga</taxon>
        <taxon>Cucujiformia</taxon>
        <taxon>Chrysomeloidea</taxon>
        <taxon>Cerambycidae</taxon>
        <taxon>Lamiinae</taxon>
        <taxon>Monochamini</taxon>
        <taxon>Molorchus</taxon>
    </lineage>
</organism>
<comment type="caution">
    <text evidence="1">The sequence shown here is derived from an EMBL/GenBank/DDBJ whole genome shotgun (WGS) entry which is preliminary data.</text>
</comment>
<sequence>MYKASTITRVIRKDIRGITGLSRIILGYRFLLVRNNYCVKGGLYGYVLQPNFSTTRTPATFQSLMFTFGIEVVQCSSECTAMIKFINVQRLCVNIGLKDRLTGWPVTPQTNTIT</sequence>
<dbReference type="EMBL" id="JAPWTJ010000961">
    <property type="protein sequence ID" value="KAJ8974619.1"/>
    <property type="molecule type" value="Genomic_DNA"/>
</dbReference>